<dbReference type="EMBL" id="SNQI01000003">
    <property type="protein sequence ID" value="TEW74109.1"/>
    <property type="molecule type" value="Genomic_DNA"/>
</dbReference>
<evidence type="ECO:0000313" key="2">
    <source>
        <dbReference type="Proteomes" id="UP000298517"/>
    </source>
</evidence>
<evidence type="ECO:0000313" key="1">
    <source>
        <dbReference type="EMBL" id="TEW74109.1"/>
    </source>
</evidence>
<sequence>MSDKEKSEVFEEFKLHSKYFKLFIESGHFIVMFKQLMVSEYFLFKNEIIQILKVDEKYSRGEYKDIEEYNLALEKAKKSYDNACKLFLENHPKKTGIIQTKLN</sequence>
<keyword evidence="2" id="KW-1185">Reference proteome</keyword>
<reference evidence="1 2" key="1">
    <citation type="journal article" date="2011" name="J. Microbiol.">
        <title>Gramella jeungdoensis sp. nov., isolated from a solar saltern in Korea.</title>
        <authorList>
            <person name="Joung Y."/>
            <person name="Kim H."/>
            <person name="Jang T."/>
            <person name="Ahn T.S."/>
            <person name="Joh K."/>
        </authorList>
    </citation>
    <scope>NUCLEOTIDE SEQUENCE [LARGE SCALE GENOMIC DNA]</scope>
    <source>
        <strain evidence="1 2">KCTC 23123</strain>
    </source>
</reference>
<gene>
    <name evidence="1" type="ORF">E2488_11600</name>
</gene>
<name>A0A4Y8ATJ0_9FLAO</name>
<proteinExistence type="predicted"/>
<accession>A0A4Y8ATJ0</accession>
<dbReference type="Proteomes" id="UP000298517">
    <property type="component" value="Unassembled WGS sequence"/>
</dbReference>
<dbReference type="AlphaFoldDB" id="A0A4Y8ATJ0"/>
<protein>
    <submittedName>
        <fullName evidence="1">Uncharacterized protein</fullName>
    </submittedName>
</protein>
<dbReference type="RefSeq" id="WP_134248507.1">
    <property type="nucleotide sequence ID" value="NZ_SNQI01000003.1"/>
</dbReference>
<comment type="caution">
    <text evidence="1">The sequence shown here is derived from an EMBL/GenBank/DDBJ whole genome shotgun (WGS) entry which is preliminary data.</text>
</comment>
<organism evidence="1 2">
    <name type="scientific">Gramella jeungdoensis</name>
    <dbReference type="NCBI Taxonomy" id="708091"/>
    <lineage>
        <taxon>Bacteria</taxon>
        <taxon>Pseudomonadati</taxon>
        <taxon>Bacteroidota</taxon>
        <taxon>Flavobacteriia</taxon>
        <taxon>Flavobacteriales</taxon>
        <taxon>Flavobacteriaceae</taxon>
        <taxon>Christiangramia</taxon>
    </lineage>
</organism>